<dbReference type="STRING" id="1016849.A0A0D1VRS8"/>
<dbReference type="InterPro" id="IPR036188">
    <property type="entry name" value="FAD/NAD-bd_sf"/>
</dbReference>
<dbReference type="AlphaFoldDB" id="A0A0D1VRS8"/>
<keyword evidence="5" id="KW-0560">Oxidoreductase</keyword>
<dbReference type="InterPro" id="IPR006076">
    <property type="entry name" value="FAD-dep_OxRdtase"/>
</dbReference>
<dbReference type="GO" id="GO:0008115">
    <property type="term" value="F:sarcosine oxidase activity"/>
    <property type="evidence" value="ECO:0007669"/>
    <property type="project" value="TreeGrafter"/>
</dbReference>
<dbReference type="HOGENOM" id="CLU_007884_0_0_1"/>
<keyword evidence="4" id="KW-0274">FAD</keyword>
<dbReference type="Gene3D" id="3.30.9.10">
    <property type="entry name" value="D-Amino Acid Oxidase, subunit A, domain 2"/>
    <property type="match status" value="1"/>
</dbReference>
<accession>A0A0D1VRS8</accession>
<evidence type="ECO:0000313" key="8">
    <source>
        <dbReference type="Proteomes" id="UP000053599"/>
    </source>
</evidence>
<dbReference type="PANTHER" id="PTHR10961:SF15">
    <property type="entry name" value="FAD DEPENDENT OXIDOREDUCTASE DOMAIN-CONTAINING PROTEIN"/>
    <property type="match status" value="1"/>
</dbReference>
<dbReference type="GO" id="GO:0050660">
    <property type="term" value="F:flavin adenine dinucleotide binding"/>
    <property type="evidence" value="ECO:0007669"/>
    <property type="project" value="InterPro"/>
</dbReference>
<evidence type="ECO:0000313" key="7">
    <source>
        <dbReference type="EMBL" id="KIV78790.1"/>
    </source>
</evidence>
<dbReference type="SUPFAM" id="SSF51905">
    <property type="entry name" value="FAD/NAD(P)-binding domain"/>
    <property type="match status" value="1"/>
</dbReference>
<evidence type="ECO:0000259" key="6">
    <source>
        <dbReference type="Pfam" id="PF01266"/>
    </source>
</evidence>
<dbReference type="EMBL" id="KN846953">
    <property type="protein sequence ID" value="KIV78790.1"/>
    <property type="molecule type" value="Genomic_DNA"/>
</dbReference>
<dbReference type="Proteomes" id="UP000053599">
    <property type="component" value="Unassembled WGS sequence"/>
</dbReference>
<sequence length="481" mass="53135">MSLSTSSPIVVVGAGVFGLSTAVHLAQRGYTNVKVLDKQAYKQSRYAYDAGCDAASADMNKIMRAGYGSQLEYQTLALDSVSHFKQWNEEIKSGQTLPPGFTKSDIIYCNNGNLTVNDREGLTQFDIDTVKNFAAVGLEKTQLILTNPDHVKQAEAEGFGFAVNPFRRRPEENHGVLDTYGGMVYADRACRFALYKAEVLGVQLVLGGAAGTFSSFLRDANFNKIVGVQTEDGVYHRAELTIMACGGWTPSLIPELDGLCETTSGSVTIFQLPQGNQPLWDRFAPENFPTWKYKIRDGAAGGLYGFARDSQGRVKIGYRGTKYTNPQAQPDGAVRSVPITRWTRESTRKLPHQAAEVIKGFVQQYLPELLSCPMQARLCWYTDSFDNHFVIDFLPGTEGLFVATGGSGHGFKFLPNLGKYVVDKIEGKEDESGFLGKWKWRSLKSGEKAFNNIMEGTRSARALHRQTLTREDSLSTQMSLL</sequence>
<keyword evidence="3" id="KW-0285">Flavoprotein</keyword>
<name>A0A0D1VRS8_9EURO</name>
<dbReference type="OrthoDB" id="2219495at2759"/>
<feature type="domain" description="FAD dependent oxidoreductase" evidence="6">
    <location>
        <begin position="9"/>
        <end position="423"/>
    </location>
</feature>
<evidence type="ECO:0000256" key="5">
    <source>
        <dbReference type="ARBA" id="ARBA00023002"/>
    </source>
</evidence>
<reference evidence="7 8" key="1">
    <citation type="submission" date="2015-01" db="EMBL/GenBank/DDBJ databases">
        <title>The Genome Sequence of Exophiala sideris CBS121828.</title>
        <authorList>
            <consortium name="The Broad Institute Genomics Platform"/>
            <person name="Cuomo C."/>
            <person name="de Hoog S."/>
            <person name="Gorbushina A."/>
            <person name="Stielow B."/>
            <person name="Teixiera M."/>
            <person name="Abouelleil A."/>
            <person name="Chapman S.B."/>
            <person name="Priest M."/>
            <person name="Young S.K."/>
            <person name="Wortman J."/>
            <person name="Nusbaum C."/>
            <person name="Birren B."/>
        </authorList>
    </citation>
    <scope>NUCLEOTIDE SEQUENCE [LARGE SCALE GENOMIC DNA]</scope>
    <source>
        <strain evidence="7 8">CBS 121828</strain>
    </source>
</reference>
<comment type="cofactor">
    <cofactor evidence="1">
        <name>FAD</name>
        <dbReference type="ChEBI" id="CHEBI:57692"/>
    </cofactor>
</comment>
<gene>
    <name evidence="7" type="ORF">PV11_06400</name>
</gene>
<protein>
    <recommendedName>
        <fullName evidence="6">FAD dependent oxidoreductase domain-containing protein</fullName>
    </recommendedName>
</protein>
<dbReference type="PANTHER" id="PTHR10961">
    <property type="entry name" value="PEROXISOMAL SARCOSINE OXIDASE"/>
    <property type="match status" value="1"/>
</dbReference>
<evidence type="ECO:0000256" key="2">
    <source>
        <dbReference type="ARBA" id="ARBA00010989"/>
    </source>
</evidence>
<evidence type="ECO:0000256" key="1">
    <source>
        <dbReference type="ARBA" id="ARBA00001974"/>
    </source>
</evidence>
<dbReference type="InterPro" id="IPR045170">
    <property type="entry name" value="MTOX"/>
</dbReference>
<organism evidence="7 8">
    <name type="scientific">Exophiala sideris</name>
    <dbReference type="NCBI Taxonomy" id="1016849"/>
    <lineage>
        <taxon>Eukaryota</taxon>
        <taxon>Fungi</taxon>
        <taxon>Dikarya</taxon>
        <taxon>Ascomycota</taxon>
        <taxon>Pezizomycotina</taxon>
        <taxon>Eurotiomycetes</taxon>
        <taxon>Chaetothyriomycetidae</taxon>
        <taxon>Chaetothyriales</taxon>
        <taxon>Herpotrichiellaceae</taxon>
        <taxon>Exophiala</taxon>
    </lineage>
</organism>
<comment type="similarity">
    <text evidence="2">Belongs to the MSOX/MTOX family.</text>
</comment>
<dbReference type="SUPFAM" id="SSF54373">
    <property type="entry name" value="FAD-linked reductases, C-terminal domain"/>
    <property type="match status" value="1"/>
</dbReference>
<dbReference type="Pfam" id="PF01266">
    <property type="entry name" value="DAO"/>
    <property type="match status" value="1"/>
</dbReference>
<dbReference type="Gene3D" id="3.50.50.60">
    <property type="entry name" value="FAD/NAD(P)-binding domain"/>
    <property type="match status" value="1"/>
</dbReference>
<evidence type="ECO:0000256" key="3">
    <source>
        <dbReference type="ARBA" id="ARBA00022630"/>
    </source>
</evidence>
<evidence type="ECO:0000256" key="4">
    <source>
        <dbReference type="ARBA" id="ARBA00022827"/>
    </source>
</evidence>
<proteinExistence type="inferred from homology"/>